<keyword evidence="1" id="KW-1133">Transmembrane helix</keyword>
<evidence type="ECO:0000313" key="3">
    <source>
        <dbReference type="Proteomes" id="UP001179280"/>
    </source>
</evidence>
<evidence type="ECO:0000256" key="1">
    <source>
        <dbReference type="SAM" id="Phobius"/>
    </source>
</evidence>
<comment type="caution">
    <text evidence="2">The sequence shown here is derived from an EMBL/GenBank/DDBJ whole genome shotgun (WGS) entry which is preliminary data.</text>
</comment>
<feature type="transmembrane region" description="Helical" evidence="1">
    <location>
        <begin position="7"/>
        <end position="26"/>
    </location>
</feature>
<accession>A0ABS2SNH4</accession>
<dbReference type="Proteomes" id="UP001179280">
    <property type="component" value="Unassembled WGS sequence"/>
</dbReference>
<gene>
    <name evidence="2" type="ORF">JOC54_000305</name>
</gene>
<keyword evidence="3" id="KW-1185">Reference proteome</keyword>
<sequence length="59" mass="6578">MIDFIKFLIVGAFSVLAISLPIIFLLTGHLNIVTILFTLLPFLFIIIVVYVVGSIRQSN</sequence>
<proteinExistence type="predicted"/>
<keyword evidence="1" id="KW-0472">Membrane</keyword>
<organism evidence="2 3">
    <name type="scientific">Shouchella xiaoxiensis</name>
    <dbReference type="NCBI Taxonomy" id="766895"/>
    <lineage>
        <taxon>Bacteria</taxon>
        <taxon>Bacillati</taxon>
        <taxon>Bacillota</taxon>
        <taxon>Bacilli</taxon>
        <taxon>Bacillales</taxon>
        <taxon>Bacillaceae</taxon>
        <taxon>Shouchella</taxon>
    </lineage>
</organism>
<reference evidence="2" key="1">
    <citation type="submission" date="2021-01" db="EMBL/GenBank/DDBJ databases">
        <title>Genomic Encyclopedia of Type Strains, Phase IV (KMG-IV): sequencing the most valuable type-strain genomes for metagenomic binning, comparative biology and taxonomic classification.</title>
        <authorList>
            <person name="Goeker M."/>
        </authorList>
    </citation>
    <scope>NUCLEOTIDE SEQUENCE</scope>
    <source>
        <strain evidence="2">DSM 21943</strain>
    </source>
</reference>
<name>A0ABS2SNH4_9BACI</name>
<feature type="transmembrane region" description="Helical" evidence="1">
    <location>
        <begin position="32"/>
        <end position="53"/>
    </location>
</feature>
<evidence type="ECO:0000313" key="2">
    <source>
        <dbReference type="EMBL" id="MBM7837074.1"/>
    </source>
</evidence>
<protein>
    <submittedName>
        <fullName evidence="2">Ca2+/Na+ antiporter</fullName>
    </submittedName>
</protein>
<keyword evidence="1" id="KW-0812">Transmembrane</keyword>
<dbReference type="EMBL" id="JAFBCV010000001">
    <property type="protein sequence ID" value="MBM7837074.1"/>
    <property type="molecule type" value="Genomic_DNA"/>
</dbReference>